<dbReference type="PANTHER" id="PTHR43223:SF1">
    <property type="entry name" value="ALKYL_ARYL-SULFATASE BDS1"/>
    <property type="match status" value="1"/>
</dbReference>
<dbReference type="PANTHER" id="PTHR43223">
    <property type="entry name" value="ALKYL/ARYL-SULFATASE"/>
    <property type="match status" value="1"/>
</dbReference>
<dbReference type="InterPro" id="IPR001279">
    <property type="entry name" value="Metallo-B-lactamas"/>
</dbReference>
<dbReference type="GO" id="GO:0046983">
    <property type="term" value="F:protein dimerization activity"/>
    <property type="evidence" value="ECO:0007669"/>
    <property type="project" value="InterPro"/>
</dbReference>
<dbReference type="Gene3D" id="3.60.15.30">
    <property type="entry name" value="Metallo-beta-lactamase domain"/>
    <property type="match status" value="1"/>
</dbReference>
<evidence type="ECO:0000259" key="2">
    <source>
        <dbReference type="SMART" id="SM00849"/>
    </source>
</evidence>
<dbReference type="InterPro" id="IPR036866">
    <property type="entry name" value="RibonucZ/Hydroxyglut_hydro"/>
</dbReference>
<dbReference type="SMART" id="SM00849">
    <property type="entry name" value="Lactamase_B"/>
    <property type="match status" value="1"/>
</dbReference>
<accession>A0AAW4P1Z8</accession>
<dbReference type="CDD" id="cd07710">
    <property type="entry name" value="arylsulfatase_Sdsa1-like_MBL-fold"/>
    <property type="match status" value="1"/>
</dbReference>
<dbReference type="InterPro" id="IPR052195">
    <property type="entry name" value="Bact_Alkyl/Aryl-Sulfatase"/>
</dbReference>
<dbReference type="GO" id="GO:0018741">
    <property type="term" value="F:linear primary-alkylsulfatase activity"/>
    <property type="evidence" value="ECO:0007669"/>
    <property type="project" value="InterPro"/>
</dbReference>
<dbReference type="InterPro" id="IPR038536">
    <property type="entry name" value="Alkyl/aryl-sulf_dimr_sf"/>
</dbReference>
<dbReference type="Gene3D" id="1.25.40.880">
    <property type="entry name" value="Alkyl sulfatase, dimerisation domain"/>
    <property type="match status" value="1"/>
</dbReference>
<dbReference type="AlphaFoldDB" id="A0AAW4P1Z8"/>
<name>A0AAW4P1Z8_9GAMM</name>
<dbReference type="EMBL" id="JAESHX010000072">
    <property type="protein sequence ID" value="MBW5893480.1"/>
    <property type="molecule type" value="Genomic_DNA"/>
</dbReference>
<evidence type="ECO:0000256" key="1">
    <source>
        <dbReference type="SAM" id="SignalP"/>
    </source>
</evidence>
<comment type="caution">
    <text evidence="3">The sequence shown here is derived from an EMBL/GenBank/DDBJ whole genome shotgun (WGS) entry which is preliminary data.</text>
</comment>
<feature type="chain" id="PRO_5043475972" evidence="1">
    <location>
        <begin position="31"/>
        <end position="451"/>
    </location>
</feature>
<evidence type="ECO:0000313" key="3">
    <source>
        <dbReference type="EMBL" id="MBW5893480.1"/>
    </source>
</evidence>
<feature type="domain" description="Metallo-beta-lactamase" evidence="2">
    <location>
        <begin position="66"/>
        <end position="275"/>
    </location>
</feature>
<reference evidence="3" key="2">
    <citation type="submission" date="2021-01" db="EMBL/GenBank/DDBJ databases">
        <authorList>
            <person name="Vargas Peralta D."/>
        </authorList>
    </citation>
    <scope>NUCLEOTIDE SEQUENCE</scope>
    <source>
        <strain evidence="3">A3</strain>
    </source>
</reference>
<feature type="signal peptide" evidence="1">
    <location>
        <begin position="1"/>
        <end position="30"/>
    </location>
</feature>
<dbReference type="InterPro" id="IPR029228">
    <property type="entry name" value="Alkyl_sulf_dimr"/>
</dbReference>
<dbReference type="RefSeq" id="WP_219680340.1">
    <property type="nucleotide sequence ID" value="NZ_CP077421.1"/>
</dbReference>
<dbReference type="SUPFAM" id="SSF56281">
    <property type="entry name" value="Metallo-hydrolase/oxidoreductase"/>
    <property type="match status" value="1"/>
</dbReference>
<organism evidence="3 4">
    <name type="scientific">Pectobacterium polaris</name>
    <dbReference type="NCBI Taxonomy" id="2042057"/>
    <lineage>
        <taxon>Bacteria</taxon>
        <taxon>Pseudomonadati</taxon>
        <taxon>Pseudomonadota</taxon>
        <taxon>Gammaproteobacteria</taxon>
        <taxon>Enterobacterales</taxon>
        <taxon>Pectobacteriaceae</taxon>
        <taxon>Pectobacterium</taxon>
    </lineage>
</organism>
<dbReference type="Pfam" id="PF00753">
    <property type="entry name" value="Lactamase_B"/>
    <property type="match status" value="1"/>
</dbReference>
<dbReference type="GO" id="GO:0018909">
    <property type="term" value="P:dodecyl sulfate metabolic process"/>
    <property type="evidence" value="ECO:0007669"/>
    <property type="project" value="InterPro"/>
</dbReference>
<proteinExistence type="predicted"/>
<sequence length="451" mass="48839">MTQYFDGKLRKATLLLTTVMALTAAGYAGAHEETAGAKTLLAHNADFQKQIVEVAKGVYVAVGYSAANVTLIQGKDGAIIVDTSANPVDAKAIIEAFGSRMVRPVQAIIYTHNHPDHSGGATVFAGNDKPEIISHRLLVTAKPDTGRGKREGGDAFGTSLPDDQFINAGTQLEYGRKTPHTREGFLPPTQTFDGDSKNLTLSGVKMELLHTPGESDENTAVWLPEQKVLLAGDNFLKTFPNIAPLRGLPTRKIDEWIASLDKIIALNAEHLIPGHMQPVSGAANVKAALTAYRDGIKSVWDQTMAGIAKGMTPDELVQTVKLPPELAKNPYLQEYYGSVAFTVRGIYAQQAGWFDGNATHIYPLTEKDRATRLLAMTGGQANMLKSAEKALSSGDFQWAAEQADYVLAVEPHHSEARKIKADALTELGERQDNATARNYYLTAAQYLKKNP</sequence>
<dbReference type="InterPro" id="IPR044097">
    <property type="entry name" value="Bds1/SdsA1_MBL-fold"/>
</dbReference>
<reference evidence="3" key="1">
    <citation type="journal article" date="2021" name="bioRxiv">
        <title>Identification of Pectobacterium species isolated from the soft rot of tetecho (Neobuxbaumia tetetzo), a columnar cactus, and associated metagenomics.</title>
        <authorList>
            <person name="Vargas-Peralta D."/>
            <person name="Narvaez-Barragan D.A."/>
            <person name="de Sandozequi A."/>
            <person name="Romero-Gutierrez M.F."/>
            <person name="Segovia L."/>
            <person name="Martinez-Anaya C."/>
            <person name="Alcaraz L.D."/>
            <person name="de la Torre Almaraz R."/>
        </authorList>
    </citation>
    <scope>NUCLEOTIDE SEQUENCE</scope>
    <source>
        <strain evidence="3">A3</strain>
    </source>
</reference>
<dbReference type="Proteomes" id="UP000696310">
    <property type="component" value="Unassembled WGS sequence"/>
</dbReference>
<evidence type="ECO:0000313" key="4">
    <source>
        <dbReference type="Proteomes" id="UP000696310"/>
    </source>
</evidence>
<gene>
    <name evidence="3" type="ORF">IM880_14795</name>
</gene>
<dbReference type="Pfam" id="PF14863">
    <property type="entry name" value="Alkyl_sulf_dimr"/>
    <property type="match status" value="1"/>
</dbReference>
<protein>
    <submittedName>
        <fullName evidence="3">Alkyl/aryl-sulfatase</fullName>
    </submittedName>
</protein>
<keyword evidence="1" id="KW-0732">Signal</keyword>